<accession>A0AAD7DN73</accession>
<organism evidence="1 2">
    <name type="scientific">Mycena rosella</name>
    <name type="common">Pink bonnet</name>
    <name type="synonym">Agaricus rosellus</name>
    <dbReference type="NCBI Taxonomy" id="1033263"/>
    <lineage>
        <taxon>Eukaryota</taxon>
        <taxon>Fungi</taxon>
        <taxon>Dikarya</taxon>
        <taxon>Basidiomycota</taxon>
        <taxon>Agaricomycotina</taxon>
        <taxon>Agaricomycetes</taxon>
        <taxon>Agaricomycetidae</taxon>
        <taxon>Agaricales</taxon>
        <taxon>Marasmiineae</taxon>
        <taxon>Mycenaceae</taxon>
        <taxon>Mycena</taxon>
    </lineage>
</organism>
<protein>
    <submittedName>
        <fullName evidence="1">Uncharacterized protein</fullName>
    </submittedName>
</protein>
<dbReference type="EMBL" id="JARKIE010000038">
    <property type="protein sequence ID" value="KAJ7695345.1"/>
    <property type="molecule type" value="Genomic_DNA"/>
</dbReference>
<dbReference type="AlphaFoldDB" id="A0AAD7DN73"/>
<evidence type="ECO:0000313" key="2">
    <source>
        <dbReference type="Proteomes" id="UP001221757"/>
    </source>
</evidence>
<keyword evidence="2" id="KW-1185">Reference proteome</keyword>
<gene>
    <name evidence="1" type="ORF">B0H17DRAFT_1198587</name>
</gene>
<dbReference type="Proteomes" id="UP001221757">
    <property type="component" value="Unassembled WGS sequence"/>
</dbReference>
<proteinExistence type="predicted"/>
<reference evidence="1" key="1">
    <citation type="submission" date="2023-03" db="EMBL/GenBank/DDBJ databases">
        <title>Massive genome expansion in bonnet fungi (Mycena s.s.) driven by repeated elements and novel gene families across ecological guilds.</title>
        <authorList>
            <consortium name="Lawrence Berkeley National Laboratory"/>
            <person name="Harder C.B."/>
            <person name="Miyauchi S."/>
            <person name="Viragh M."/>
            <person name="Kuo A."/>
            <person name="Thoen E."/>
            <person name="Andreopoulos B."/>
            <person name="Lu D."/>
            <person name="Skrede I."/>
            <person name="Drula E."/>
            <person name="Henrissat B."/>
            <person name="Morin E."/>
            <person name="Kohler A."/>
            <person name="Barry K."/>
            <person name="LaButti K."/>
            <person name="Morin E."/>
            <person name="Salamov A."/>
            <person name="Lipzen A."/>
            <person name="Mereny Z."/>
            <person name="Hegedus B."/>
            <person name="Baldrian P."/>
            <person name="Stursova M."/>
            <person name="Weitz H."/>
            <person name="Taylor A."/>
            <person name="Grigoriev I.V."/>
            <person name="Nagy L.G."/>
            <person name="Martin F."/>
            <person name="Kauserud H."/>
        </authorList>
    </citation>
    <scope>NUCLEOTIDE SEQUENCE</scope>
    <source>
        <strain evidence="1">CBHHK067</strain>
    </source>
</reference>
<comment type="caution">
    <text evidence="1">The sequence shown here is derived from an EMBL/GenBank/DDBJ whole genome shotgun (WGS) entry which is preliminary data.</text>
</comment>
<evidence type="ECO:0000313" key="1">
    <source>
        <dbReference type="EMBL" id="KAJ7695345.1"/>
    </source>
</evidence>
<sequence length="302" mass="32710">MFLTAITPSMPSRPVVARSKTMPAFRRALTLPSLEKPLASFYASSSRGLGRMPTPKASDASSATIRPSASIESMVLFTTPDYEEPAASGPPLTVPRPSFTRAMTLPAPVRALPSTVLLKLPSFNKIVCEAPRKASVMGIFASLMALLVILLLQPEMAAETPRRVPAPRPYERKITISEEQKCNPPKLHKSTPGSRIPRRVAKAYRRTLRRVARARRASTPSEAFAVLSAPTPKRPRAPTPAPVDPSTLVTEVLIMVYSSPIALPLPKGPAPAIHPARKAHRVAVLPTVREEEALDDALCDGW</sequence>
<name>A0AAD7DN73_MYCRO</name>